<dbReference type="InterPro" id="IPR013324">
    <property type="entry name" value="RNA_pol_sigma_r3/r4-like"/>
</dbReference>
<dbReference type="SUPFAM" id="SSF88659">
    <property type="entry name" value="Sigma3 and sigma4 domains of RNA polymerase sigma factors"/>
    <property type="match status" value="1"/>
</dbReference>
<dbReference type="NCBIfam" id="TIGR02937">
    <property type="entry name" value="sigma70-ECF"/>
    <property type="match status" value="1"/>
</dbReference>
<dbReference type="Proteomes" id="UP000246145">
    <property type="component" value="Unassembled WGS sequence"/>
</dbReference>
<dbReference type="InterPro" id="IPR013249">
    <property type="entry name" value="RNA_pol_sigma70_r4_t2"/>
</dbReference>
<sequence length="172" mass="18641">MVDSTFDYHAALSACAQGDPQALQDLYTQEAPRMLALANIMLGDQTVAQNAVHDAFVLVWKNAGSYDARTGSARAWIYSIMRYRSLSLLRRNPAPSSAAPATPGAPPLREDAAAGVAAMLARQPENTRKPVLMAFYNGLSYPDIAARLGCSTAELRNRVRSCLRALRECEPA</sequence>
<evidence type="ECO:0000256" key="1">
    <source>
        <dbReference type="ARBA" id="ARBA00010641"/>
    </source>
</evidence>
<evidence type="ECO:0000313" key="8">
    <source>
        <dbReference type="Proteomes" id="UP000246145"/>
    </source>
</evidence>
<evidence type="ECO:0000259" key="5">
    <source>
        <dbReference type="Pfam" id="PF04542"/>
    </source>
</evidence>
<evidence type="ECO:0000256" key="2">
    <source>
        <dbReference type="ARBA" id="ARBA00023015"/>
    </source>
</evidence>
<dbReference type="InterPro" id="IPR014284">
    <property type="entry name" value="RNA_pol_sigma-70_dom"/>
</dbReference>
<dbReference type="GO" id="GO:0006352">
    <property type="term" value="P:DNA-templated transcription initiation"/>
    <property type="evidence" value="ECO:0007669"/>
    <property type="project" value="InterPro"/>
</dbReference>
<feature type="domain" description="RNA polymerase sigma-70 region 2" evidence="5">
    <location>
        <begin position="26"/>
        <end position="92"/>
    </location>
</feature>
<keyword evidence="8" id="KW-1185">Reference proteome</keyword>
<keyword evidence="4" id="KW-0804">Transcription</keyword>
<comment type="similarity">
    <text evidence="1">Belongs to the sigma-70 factor family. ECF subfamily.</text>
</comment>
<dbReference type="SUPFAM" id="SSF88946">
    <property type="entry name" value="Sigma2 domain of RNA polymerase sigma factors"/>
    <property type="match status" value="1"/>
</dbReference>
<dbReference type="InterPro" id="IPR036388">
    <property type="entry name" value="WH-like_DNA-bd_sf"/>
</dbReference>
<reference evidence="7 8" key="1">
    <citation type="submission" date="2018-04" db="EMBL/GenBank/DDBJ databases">
        <title>Genomic Encyclopedia of Type Strains, Phase IV (KMG-IV): sequencing the most valuable type-strain genomes for metagenomic binning, comparative biology and taxonomic classification.</title>
        <authorList>
            <person name="Goeker M."/>
        </authorList>
    </citation>
    <scope>NUCLEOTIDE SEQUENCE [LARGE SCALE GENOMIC DNA]</scope>
    <source>
        <strain evidence="7 8">DSM 10065</strain>
    </source>
</reference>
<feature type="domain" description="RNA polymerase sigma factor 70 region 4 type 2" evidence="6">
    <location>
        <begin position="118"/>
        <end position="160"/>
    </location>
</feature>
<organism evidence="7 8">
    <name type="scientific">Pusillimonas noertemannii</name>
    <dbReference type="NCBI Taxonomy" id="305977"/>
    <lineage>
        <taxon>Bacteria</taxon>
        <taxon>Pseudomonadati</taxon>
        <taxon>Pseudomonadota</taxon>
        <taxon>Betaproteobacteria</taxon>
        <taxon>Burkholderiales</taxon>
        <taxon>Alcaligenaceae</taxon>
        <taxon>Pusillimonas</taxon>
    </lineage>
</organism>
<dbReference type="Pfam" id="PF08281">
    <property type="entry name" value="Sigma70_r4_2"/>
    <property type="match status" value="1"/>
</dbReference>
<dbReference type="RefSeq" id="WP_116519464.1">
    <property type="nucleotide sequence ID" value="NZ_JACCEX010000006.1"/>
</dbReference>
<dbReference type="InterPro" id="IPR013325">
    <property type="entry name" value="RNA_pol_sigma_r2"/>
</dbReference>
<dbReference type="Gene3D" id="1.10.1740.10">
    <property type="match status" value="1"/>
</dbReference>
<dbReference type="EMBL" id="QEKO01000009">
    <property type="protein sequence ID" value="PVY60436.1"/>
    <property type="molecule type" value="Genomic_DNA"/>
</dbReference>
<dbReference type="AlphaFoldDB" id="A0A2U1CHR7"/>
<dbReference type="InterPro" id="IPR039425">
    <property type="entry name" value="RNA_pol_sigma-70-like"/>
</dbReference>
<dbReference type="Pfam" id="PF04542">
    <property type="entry name" value="Sigma70_r2"/>
    <property type="match status" value="1"/>
</dbReference>
<comment type="caution">
    <text evidence="7">The sequence shown here is derived from an EMBL/GenBank/DDBJ whole genome shotgun (WGS) entry which is preliminary data.</text>
</comment>
<keyword evidence="2" id="KW-0805">Transcription regulation</keyword>
<dbReference type="STRING" id="1231391.GCA_000308195_00173"/>
<dbReference type="PANTHER" id="PTHR43133:SF62">
    <property type="entry name" value="RNA POLYMERASE SIGMA FACTOR SIGZ"/>
    <property type="match status" value="1"/>
</dbReference>
<dbReference type="GO" id="GO:0003677">
    <property type="term" value="F:DNA binding"/>
    <property type="evidence" value="ECO:0007669"/>
    <property type="project" value="InterPro"/>
</dbReference>
<evidence type="ECO:0000313" key="7">
    <source>
        <dbReference type="EMBL" id="PVY60436.1"/>
    </source>
</evidence>
<evidence type="ECO:0000259" key="6">
    <source>
        <dbReference type="Pfam" id="PF08281"/>
    </source>
</evidence>
<dbReference type="GO" id="GO:0016987">
    <property type="term" value="F:sigma factor activity"/>
    <property type="evidence" value="ECO:0007669"/>
    <property type="project" value="UniProtKB-KW"/>
</dbReference>
<dbReference type="OrthoDB" id="9784272at2"/>
<proteinExistence type="inferred from homology"/>
<name>A0A2U1CHR7_9BURK</name>
<dbReference type="PANTHER" id="PTHR43133">
    <property type="entry name" value="RNA POLYMERASE ECF-TYPE SIGMA FACTO"/>
    <property type="match status" value="1"/>
</dbReference>
<accession>A0A2U1CHR7</accession>
<dbReference type="InterPro" id="IPR007627">
    <property type="entry name" value="RNA_pol_sigma70_r2"/>
</dbReference>
<gene>
    <name evidence="7" type="ORF">C7440_3682</name>
</gene>
<evidence type="ECO:0000256" key="3">
    <source>
        <dbReference type="ARBA" id="ARBA00023082"/>
    </source>
</evidence>
<protein>
    <submittedName>
        <fullName evidence="7">RNA polymerase sigma-70 factor (ECF subfamily)</fullName>
    </submittedName>
</protein>
<dbReference type="Gene3D" id="1.10.10.10">
    <property type="entry name" value="Winged helix-like DNA-binding domain superfamily/Winged helix DNA-binding domain"/>
    <property type="match status" value="1"/>
</dbReference>
<evidence type="ECO:0000256" key="4">
    <source>
        <dbReference type="ARBA" id="ARBA00023163"/>
    </source>
</evidence>
<keyword evidence="3" id="KW-0731">Sigma factor</keyword>